<dbReference type="RefSeq" id="WP_176285323.1">
    <property type="nucleotide sequence ID" value="NZ_JAJVCP010000001.1"/>
</dbReference>
<evidence type="ECO:0000313" key="1">
    <source>
        <dbReference type="EMBL" id="OTP25509.1"/>
    </source>
</evidence>
<proteinExistence type="predicted"/>
<name>A0A242KW03_ENTMU</name>
<gene>
    <name evidence="1" type="ORF">A5802_002662</name>
</gene>
<accession>A0A242KW03</accession>
<dbReference type="Proteomes" id="UP000195024">
    <property type="component" value="Unassembled WGS sequence"/>
</dbReference>
<reference evidence="1 2" key="1">
    <citation type="submission" date="2017-05" db="EMBL/GenBank/DDBJ databases">
        <title>The Genome Sequence of Enterococcus mundtii 6B1_DIV0119.</title>
        <authorList>
            <consortium name="The Broad Institute Genomics Platform"/>
            <consortium name="The Broad Institute Genomic Center for Infectious Diseases"/>
            <person name="Earl A."/>
            <person name="Manson A."/>
            <person name="Schwartman J."/>
            <person name="Gilmore M."/>
            <person name="Abouelleil A."/>
            <person name="Cao P."/>
            <person name="Chapman S."/>
            <person name="Cusick C."/>
            <person name="Shea T."/>
            <person name="Young S."/>
            <person name="Neafsey D."/>
            <person name="Nusbaum C."/>
            <person name="Birren B."/>
        </authorList>
    </citation>
    <scope>NUCLEOTIDE SEQUENCE [LARGE SCALE GENOMIC DNA]</scope>
    <source>
        <strain evidence="1 2">6B1_DIV0119</strain>
    </source>
</reference>
<sequence>MSKELEEVRVMVKKTYGQFHEINSYFLQKHAQTLRFSAVTFEDVAVSFTLYMDMLFHYYQPVKQVLFLLEGNYLVVQSIRLQAQELLSDHYNLLFLPLKELTQERLNDAQIDLIVTNYRPYLLDYALETEYILMNSITTVQDWTRVKHQLNPLIDRIVF</sequence>
<evidence type="ECO:0000313" key="2">
    <source>
        <dbReference type="Proteomes" id="UP000195024"/>
    </source>
</evidence>
<organism evidence="1 2">
    <name type="scientific">Enterococcus mundtii</name>
    <dbReference type="NCBI Taxonomy" id="53346"/>
    <lineage>
        <taxon>Bacteria</taxon>
        <taxon>Bacillati</taxon>
        <taxon>Bacillota</taxon>
        <taxon>Bacilli</taxon>
        <taxon>Lactobacillales</taxon>
        <taxon>Enterococcaceae</taxon>
        <taxon>Enterococcus</taxon>
    </lineage>
</organism>
<dbReference type="EMBL" id="NGMS01000002">
    <property type="protein sequence ID" value="OTP25509.1"/>
    <property type="molecule type" value="Genomic_DNA"/>
</dbReference>
<protein>
    <submittedName>
        <fullName evidence="1">Uncharacterized protein</fullName>
    </submittedName>
</protein>
<comment type="caution">
    <text evidence="1">The sequence shown here is derived from an EMBL/GenBank/DDBJ whole genome shotgun (WGS) entry which is preliminary data.</text>
</comment>
<dbReference type="AlphaFoldDB" id="A0A242KW03"/>